<protein>
    <recommendedName>
        <fullName evidence="5">Alpha-type protein kinase domain-containing protein</fullName>
    </recommendedName>
</protein>
<feature type="region of interest" description="Disordered" evidence="4">
    <location>
        <begin position="404"/>
        <end position="449"/>
    </location>
</feature>
<gene>
    <name evidence="6" type="ORF">C8F04DRAFT_1402388</name>
</gene>
<dbReference type="GO" id="GO:0005524">
    <property type="term" value="F:ATP binding"/>
    <property type="evidence" value="ECO:0007669"/>
    <property type="project" value="InterPro"/>
</dbReference>
<evidence type="ECO:0000256" key="2">
    <source>
        <dbReference type="ARBA" id="ARBA00022679"/>
    </source>
</evidence>
<evidence type="ECO:0000259" key="5">
    <source>
        <dbReference type="Pfam" id="PF02816"/>
    </source>
</evidence>
<feature type="compositionally biased region" description="Polar residues" evidence="4">
    <location>
        <begin position="404"/>
        <end position="414"/>
    </location>
</feature>
<keyword evidence="3" id="KW-0418">Kinase</keyword>
<reference evidence="6" key="1">
    <citation type="submission" date="2023-03" db="EMBL/GenBank/DDBJ databases">
        <title>Massive genome expansion in bonnet fungi (Mycena s.s.) driven by repeated elements and novel gene families across ecological guilds.</title>
        <authorList>
            <consortium name="Lawrence Berkeley National Laboratory"/>
            <person name="Harder C.B."/>
            <person name="Miyauchi S."/>
            <person name="Viragh M."/>
            <person name="Kuo A."/>
            <person name="Thoen E."/>
            <person name="Andreopoulos B."/>
            <person name="Lu D."/>
            <person name="Skrede I."/>
            <person name="Drula E."/>
            <person name="Henrissat B."/>
            <person name="Morin E."/>
            <person name="Kohler A."/>
            <person name="Barry K."/>
            <person name="LaButti K."/>
            <person name="Morin E."/>
            <person name="Salamov A."/>
            <person name="Lipzen A."/>
            <person name="Mereny Z."/>
            <person name="Hegedus B."/>
            <person name="Baldrian P."/>
            <person name="Stursova M."/>
            <person name="Weitz H."/>
            <person name="Taylor A."/>
            <person name="Grigoriev I.V."/>
            <person name="Nagy L.G."/>
            <person name="Martin F."/>
            <person name="Kauserud H."/>
        </authorList>
    </citation>
    <scope>NUCLEOTIDE SEQUENCE</scope>
    <source>
        <strain evidence="6">CBHHK200</strain>
    </source>
</reference>
<accession>A0AAD6WRF4</accession>
<proteinExistence type="predicted"/>
<dbReference type="InterPro" id="IPR004166">
    <property type="entry name" value="a-kinase_dom"/>
</dbReference>
<feature type="compositionally biased region" description="Pro residues" evidence="4">
    <location>
        <begin position="421"/>
        <end position="437"/>
    </location>
</feature>
<keyword evidence="7" id="KW-1185">Reference proteome</keyword>
<feature type="domain" description="Alpha-type protein kinase" evidence="5">
    <location>
        <begin position="597"/>
        <end position="711"/>
    </location>
</feature>
<organism evidence="6 7">
    <name type="scientific">Mycena alexandri</name>
    <dbReference type="NCBI Taxonomy" id="1745969"/>
    <lineage>
        <taxon>Eukaryota</taxon>
        <taxon>Fungi</taxon>
        <taxon>Dikarya</taxon>
        <taxon>Basidiomycota</taxon>
        <taxon>Agaricomycotina</taxon>
        <taxon>Agaricomycetes</taxon>
        <taxon>Agaricomycetidae</taxon>
        <taxon>Agaricales</taxon>
        <taxon>Marasmiineae</taxon>
        <taxon>Mycenaceae</taxon>
        <taxon>Mycena</taxon>
    </lineage>
</organism>
<keyword evidence="1" id="KW-0723">Serine/threonine-protein kinase</keyword>
<evidence type="ECO:0000313" key="7">
    <source>
        <dbReference type="Proteomes" id="UP001218188"/>
    </source>
</evidence>
<dbReference type="SUPFAM" id="SSF56112">
    <property type="entry name" value="Protein kinase-like (PK-like)"/>
    <property type="match status" value="1"/>
</dbReference>
<dbReference type="AlphaFoldDB" id="A0AAD6WRF4"/>
<dbReference type="EMBL" id="JARJCM010000210">
    <property type="protein sequence ID" value="KAJ7022417.1"/>
    <property type="molecule type" value="Genomic_DNA"/>
</dbReference>
<dbReference type="Gene3D" id="3.20.200.10">
    <property type="entry name" value="MHCK/EF2 kinase"/>
    <property type="match status" value="1"/>
</dbReference>
<keyword evidence="2" id="KW-0808">Transferase</keyword>
<dbReference type="InterPro" id="IPR011009">
    <property type="entry name" value="Kinase-like_dom_sf"/>
</dbReference>
<dbReference type="Proteomes" id="UP001218188">
    <property type="component" value="Unassembled WGS sequence"/>
</dbReference>
<feature type="region of interest" description="Disordered" evidence="4">
    <location>
        <begin position="368"/>
        <end position="390"/>
    </location>
</feature>
<evidence type="ECO:0000313" key="6">
    <source>
        <dbReference type="EMBL" id="KAJ7022417.1"/>
    </source>
</evidence>
<dbReference type="Pfam" id="PF02816">
    <property type="entry name" value="Alpha_kinase"/>
    <property type="match status" value="1"/>
</dbReference>
<feature type="compositionally biased region" description="Basic residues" evidence="4">
    <location>
        <begin position="378"/>
        <end position="387"/>
    </location>
</feature>
<comment type="caution">
    <text evidence="6">The sequence shown here is derived from an EMBL/GenBank/DDBJ whole genome shotgun (WGS) entry which is preliminary data.</text>
</comment>
<name>A0AAD6WRF4_9AGAR</name>
<evidence type="ECO:0000256" key="1">
    <source>
        <dbReference type="ARBA" id="ARBA00022527"/>
    </source>
</evidence>
<feature type="compositionally biased region" description="Basic and acidic residues" evidence="4">
    <location>
        <begin position="368"/>
        <end position="377"/>
    </location>
</feature>
<sequence>MEGSQIVDNQVNFTPLNAQACARCQYVPSGKDDDVLVFLHPLNADQPGRYVCKKKCYPYYMAKTDTLTTIRRLAPPQWHASTEPRAQDFSSQVYCRKPAWRCCFPALAPTQTYWFALETAPQVQRLGSGSLANVAPSARSNQQQQFRAPMGPPIGFPNQGRTPVPAPIGFGSFAAWNGKPSMPALPAPSSSARYYSPTLTGYTPNHLSFGHDQKRRSQQAYAAHGGFVIVIEARATIMPMGKTTPKLVGDVMEVIDDVPVHIGANELKILCFHAIERPWKIFTNGFPLSIDDVILRDDKWARIWAREPDVDVISSRFFHAPKKTGGAPQFRTKKTVINIHIPNSVYDAYLRALEEVAEAASFNQLLNDSHDSDENRIKSKGKGKNKTRSNASLFLPADSISIGESTTPIASGSKHSLESPKTPPPSKKAKPCPPISPDSPQQWSRKHMNSVLTKQTHATTGQLGALFKNKVLSVAVYPLKEFKHMNDLSDTTRDWRTFCGAPRVATLMFDIDPKRQVSGAFKLASMGESSPALFKDPTNFDICVKQTFYVSKGLKVAGSTGPDPSFNVAHDARAQAKSLTMEVRCLAWGRVLLYMVYTFIRRFAREHGQAPFPIPQMRFVEACLASTQDGTQRDLFLIEERIREEVEGKFRKYINNGATIPTAFNNVDDQERAQFLAFSQHVQYWKTMKTVFVGDYQGGNTLLTDPQIMSSPEFVEAGHHLFADGNVAYRIRKLRD</sequence>
<evidence type="ECO:0000256" key="4">
    <source>
        <dbReference type="SAM" id="MobiDB-lite"/>
    </source>
</evidence>
<dbReference type="GO" id="GO:0004674">
    <property type="term" value="F:protein serine/threonine kinase activity"/>
    <property type="evidence" value="ECO:0007669"/>
    <property type="project" value="UniProtKB-KW"/>
</dbReference>
<evidence type="ECO:0000256" key="3">
    <source>
        <dbReference type="ARBA" id="ARBA00022777"/>
    </source>
</evidence>